<dbReference type="SUPFAM" id="SSF51735">
    <property type="entry name" value="NAD(P)-binding Rossmann-fold domains"/>
    <property type="match status" value="1"/>
</dbReference>
<dbReference type="GO" id="GO:0016491">
    <property type="term" value="F:oxidoreductase activity"/>
    <property type="evidence" value="ECO:0007669"/>
    <property type="project" value="UniProtKB-KW"/>
</dbReference>
<dbReference type="GO" id="GO:0000166">
    <property type="term" value="F:nucleotide binding"/>
    <property type="evidence" value="ECO:0007669"/>
    <property type="project" value="InterPro"/>
</dbReference>
<dbReference type="GO" id="GO:0003676">
    <property type="term" value="F:nucleic acid binding"/>
    <property type="evidence" value="ECO:0007669"/>
    <property type="project" value="InterPro"/>
</dbReference>
<dbReference type="PANTHER" id="PTHR43708">
    <property type="entry name" value="CONSERVED EXPRESSED OXIDOREDUCTASE (EUROFUNG)"/>
    <property type="match status" value="1"/>
</dbReference>
<dbReference type="PANTHER" id="PTHR43708:SF5">
    <property type="entry name" value="CONSERVED EXPRESSED OXIDOREDUCTASE (EUROFUNG)-RELATED"/>
    <property type="match status" value="1"/>
</dbReference>
<evidence type="ECO:0000259" key="5">
    <source>
        <dbReference type="Pfam" id="PF02894"/>
    </source>
</evidence>
<proteinExistence type="inferred from homology"/>
<dbReference type="InterPro" id="IPR004104">
    <property type="entry name" value="Gfo/Idh/MocA-like_OxRdtase_C"/>
</dbReference>
<dbReference type="Pfam" id="PF02894">
    <property type="entry name" value="GFO_IDH_MocA_C"/>
    <property type="match status" value="1"/>
</dbReference>
<feature type="region of interest" description="Disordered" evidence="3">
    <location>
        <begin position="1263"/>
        <end position="1293"/>
    </location>
</feature>
<dbReference type="Gene3D" id="3.30.420.10">
    <property type="entry name" value="Ribonuclease H-like superfamily/Ribonuclease H"/>
    <property type="match status" value="1"/>
</dbReference>
<dbReference type="InterPro" id="IPR036291">
    <property type="entry name" value="NAD(P)-bd_dom_sf"/>
</dbReference>
<feature type="compositionally biased region" description="Low complexity" evidence="3">
    <location>
        <begin position="1476"/>
        <end position="1486"/>
    </location>
</feature>
<accession>A0A0D2HFI9</accession>
<feature type="domain" description="Gfo/Idh/MocA-like oxidoreductase N-terminal" evidence="4">
    <location>
        <begin position="7"/>
        <end position="125"/>
    </location>
</feature>
<name>A0A0D2HFI9_9EURO</name>
<feature type="compositionally biased region" description="Low complexity" evidence="3">
    <location>
        <begin position="583"/>
        <end position="593"/>
    </location>
</feature>
<dbReference type="Proteomes" id="UP000053617">
    <property type="component" value="Unassembled WGS sequence"/>
</dbReference>
<dbReference type="HOGENOM" id="CLU_248177_0_0_1"/>
<dbReference type="GeneID" id="25288599"/>
<evidence type="ECO:0000259" key="4">
    <source>
        <dbReference type="Pfam" id="PF01408"/>
    </source>
</evidence>
<dbReference type="RefSeq" id="XP_013276584.1">
    <property type="nucleotide sequence ID" value="XM_013421130.1"/>
</dbReference>
<dbReference type="EMBL" id="KN847475">
    <property type="protein sequence ID" value="KIX09448.1"/>
    <property type="molecule type" value="Genomic_DNA"/>
</dbReference>
<keyword evidence="7" id="KW-1185">Reference proteome</keyword>
<feature type="region of interest" description="Disordered" evidence="3">
    <location>
        <begin position="1012"/>
        <end position="1032"/>
    </location>
</feature>
<evidence type="ECO:0000256" key="1">
    <source>
        <dbReference type="ARBA" id="ARBA00010928"/>
    </source>
</evidence>
<comment type="similarity">
    <text evidence="1">Belongs to the Gfo/Idh/MocA family.</text>
</comment>
<dbReference type="InterPro" id="IPR012337">
    <property type="entry name" value="RNaseH-like_sf"/>
</dbReference>
<reference evidence="6 7" key="1">
    <citation type="submission" date="2015-01" db="EMBL/GenBank/DDBJ databases">
        <title>The Genome Sequence of Rhinocladiella mackenzie CBS 650.93.</title>
        <authorList>
            <consortium name="The Broad Institute Genomics Platform"/>
            <person name="Cuomo C."/>
            <person name="de Hoog S."/>
            <person name="Gorbushina A."/>
            <person name="Stielow B."/>
            <person name="Teixiera M."/>
            <person name="Abouelleil A."/>
            <person name="Chapman S.B."/>
            <person name="Priest M."/>
            <person name="Young S.K."/>
            <person name="Wortman J."/>
            <person name="Nusbaum C."/>
            <person name="Birren B."/>
        </authorList>
    </citation>
    <scope>NUCLEOTIDE SEQUENCE [LARGE SCALE GENOMIC DNA]</scope>
    <source>
        <strain evidence="6 7">CBS 650.93</strain>
    </source>
</reference>
<feature type="domain" description="Gfo/Idh/MocA-like oxidoreductase C-terminal" evidence="5">
    <location>
        <begin position="139"/>
        <end position="355"/>
    </location>
</feature>
<keyword evidence="2" id="KW-0560">Oxidoreductase</keyword>
<feature type="compositionally biased region" description="Pro residues" evidence="3">
    <location>
        <begin position="550"/>
        <end position="563"/>
    </location>
</feature>
<evidence type="ECO:0000313" key="6">
    <source>
        <dbReference type="EMBL" id="KIX09448.1"/>
    </source>
</evidence>
<dbReference type="InterPro" id="IPR000683">
    <property type="entry name" value="Gfo/Idh/MocA-like_OxRdtase_N"/>
</dbReference>
<dbReference type="Gene3D" id="3.40.50.720">
    <property type="entry name" value="NAD(P)-binding Rossmann-like Domain"/>
    <property type="match status" value="1"/>
</dbReference>
<dbReference type="Gene3D" id="3.30.360.10">
    <property type="entry name" value="Dihydrodipicolinate Reductase, domain 2"/>
    <property type="match status" value="1"/>
</dbReference>
<dbReference type="OrthoDB" id="2129491at2759"/>
<gene>
    <name evidence="6" type="ORF">Z518_00528</name>
</gene>
<feature type="region of interest" description="Disordered" evidence="3">
    <location>
        <begin position="537"/>
        <end position="598"/>
    </location>
</feature>
<sequence length="1511" mass="171569">MAGNKYNVGIIGYGLSAKIFHIPFVNAVSDFNLYAIVQRSPKPDDDASIDHPNIKLYRSADDMVQDDQVDVVVVTTAPESHFQLAKMATQKKKHVIVEKPFTPTSAEARELVDLAKSQGVILTVYQNRRWDSDFLTLQKHIEDGTLGRIVEFETHFDRHRPDPPADNWKAYHAPGTGAVYDLGTHLMDQVVHLFGMPERITGFVGSQREMNTTGLEDSCTVLLHYGKMLVTVKAGVVSPEVNQLRFWVRGDKGSFKKFHLDPQEDQLRHEGLRPGDPGYGYEPEDRYGTMNISKDGKIVSEVAPTVKPPTYTEYYQRLAAALNGDVSKVPVPPEQAVGVIRLVELARESSKLGKTLTDIVQRDYGFAFTWHNRVHDYRYLNAPPYDARLGTVEHKLSAAFSVFRTIIAIHRCCQQGGTLLGLVTPMFNGCHRVIHDSGPSRPVSRALTLRPACCYDEVSIGQIPRLERSWTPWYAISERRIPPKHPFYLFCTTSCRQRKNGLRGQRLQDHRNRRKFSTVSILLLNPAKTRHASALGLPARRPSDHHHLPPGRPPGPGSLPPFPGTLAPPRSGNRRRAENVGAPNPLLPENPLQEQERQTEISWRKQEWVAAYKRKEESAWGIVRKLELEHTSRESIASILASARDRAKEEYWKMRAKEHVAQLIAPIERRLQLLDDGISVIRTDLTQLRDERQQFKNSLREKGVMLEWQLNFVAEQGSINDTLRESTKVFQDITDDILCDSNLWSIARDLATRGLWEKGSIPSTDAAKEHFTSTGAKGWNIKRAMSEILLLRFEAQVLGREVSAELHKLRKIRRCDMLYTNLPELFEFDVRHLQFYLLLYDIETNSFEILRRWEQLQGRHPTKRADYYRSASRYLAKKMYNRALGTATLFITSFSQYQLSGLRSNLPLQTAQVLKFRPFAIFQARAHSLMVSVQKFISSEFWLPRDSLEGRERHYKFTSIKDAMIADRREIWRLLTNATIWTGISSMTIGISSPPRTRSDLMTSVHPTPEARANPQSILGLPSAGKQDDPPWRRPKNLYPRDAAIPIHHVVDVEFALDVLKRFSTSKALGIDTAIHAVSPSRNHYARVEFMMLASDREVAIFHLGVMSAGEILRFDRFQSVLGNPGILKVGVNMNLQRTRLASDFLIDMEGCYDLTGDQGQICHDSIEDPTIGFISALVDRSYRHALPQLTLQRATWEAGMDNPTGFFTHLAARPYAALQLYHLVHRESQDIVPCSLDSLHSSASAFGPVLLYKKISNVPGKSRDLRKGNDLEQSSDLEQSNDLDHSDRLPRSPHLARTLSRAEYLRRLTGAMALKTLQTARFCRKLKKIQVPFRSSWKRQWIRNLQAYYLFTTFNEKPKTIRDYLRISNPSSSILAFADRAKLPLNEGDHLLLRLTRSWEPVLKDKTLDHSASLPRKQSNSSQDVKPLPFAIANASVGRLRAGSATKIRHMPLKCDARTMTVTTRNNERIDDGAKQAAASQAHQKPWVASARLKTLSAKSNQRLKSTKRA</sequence>
<protein>
    <submittedName>
        <fullName evidence="6">Uncharacterized protein</fullName>
    </submittedName>
</protein>
<dbReference type="InterPro" id="IPR036397">
    <property type="entry name" value="RNaseH_sf"/>
</dbReference>
<evidence type="ECO:0000313" key="7">
    <source>
        <dbReference type="Proteomes" id="UP000053617"/>
    </source>
</evidence>
<dbReference type="VEuPathDB" id="FungiDB:Z518_00528"/>
<dbReference type="STRING" id="1442369.A0A0D2HFI9"/>
<dbReference type="Pfam" id="PF01408">
    <property type="entry name" value="GFO_IDH_MocA"/>
    <property type="match status" value="1"/>
</dbReference>
<evidence type="ECO:0000256" key="2">
    <source>
        <dbReference type="ARBA" id="ARBA00023002"/>
    </source>
</evidence>
<evidence type="ECO:0000256" key="3">
    <source>
        <dbReference type="SAM" id="MobiDB-lite"/>
    </source>
</evidence>
<feature type="region of interest" description="Disordered" evidence="3">
    <location>
        <begin position="1467"/>
        <end position="1511"/>
    </location>
</feature>
<dbReference type="SUPFAM" id="SSF53098">
    <property type="entry name" value="Ribonuclease H-like"/>
    <property type="match status" value="1"/>
</dbReference>
<organism evidence="6 7">
    <name type="scientific">Rhinocladiella mackenziei CBS 650.93</name>
    <dbReference type="NCBI Taxonomy" id="1442369"/>
    <lineage>
        <taxon>Eukaryota</taxon>
        <taxon>Fungi</taxon>
        <taxon>Dikarya</taxon>
        <taxon>Ascomycota</taxon>
        <taxon>Pezizomycotina</taxon>
        <taxon>Eurotiomycetes</taxon>
        <taxon>Chaetothyriomycetidae</taxon>
        <taxon>Chaetothyriales</taxon>
        <taxon>Herpotrichiellaceae</taxon>
        <taxon>Rhinocladiella</taxon>
    </lineage>
</organism>
<dbReference type="InterPro" id="IPR051317">
    <property type="entry name" value="Gfo/Idh/MocA_oxidoreduct"/>
</dbReference>